<keyword evidence="1" id="KW-1133">Transmembrane helix</keyword>
<accession>A0A1H9D9P2</accession>
<dbReference type="Proteomes" id="UP000242515">
    <property type="component" value="Unassembled WGS sequence"/>
</dbReference>
<keyword evidence="1" id="KW-0812">Transmembrane</keyword>
<proteinExistence type="predicted"/>
<evidence type="ECO:0000313" key="3">
    <source>
        <dbReference type="Proteomes" id="UP000242515"/>
    </source>
</evidence>
<organism evidence="2 3">
    <name type="scientific">Rosenbergiella nectarea</name>
    <dbReference type="NCBI Taxonomy" id="988801"/>
    <lineage>
        <taxon>Bacteria</taxon>
        <taxon>Pseudomonadati</taxon>
        <taxon>Pseudomonadota</taxon>
        <taxon>Gammaproteobacteria</taxon>
        <taxon>Enterobacterales</taxon>
        <taxon>Erwiniaceae</taxon>
        <taxon>Rosenbergiella</taxon>
    </lineage>
</organism>
<keyword evidence="1" id="KW-0472">Membrane</keyword>
<gene>
    <name evidence="2" type="ORF">SAMN05216522_101199</name>
</gene>
<feature type="transmembrane region" description="Helical" evidence="1">
    <location>
        <begin position="16"/>
        <end position="38"/>
    </location>
</feature>
<dbReference type="AlphaFoldDB" id="A0A1H9D9P2"/>
<name>A0A1H9D9P2_9GAMM</name>
<sequence length="63" mass="6806">MARLNPPVKSTSPVRVNLPVFLCSSLLILLMGLVTILYPTASQLWLARAQTSVTAVRSNVLAL</sequence>
<evidence type="ECO:0000256" key="1">
    <source>
        <dbReference type="SAM" id="Phobius"/>
    </source>
</evidence>
<keyword evidence="3" id="KW-1185">Reference proteome</keyword>
<evidence type="ECO:0000313" key="2">
    <source>
        <dbReference type="EMBL" id="SEQ10205.1"/>
    </source>
</evidence>
<reference evidence="3" key="1">
    <citation type="submission" date="2016-10" db="EMBL/GenBank/DDBJ databases">
        <authorList>
            <person name="Varghese N."/>
            <person name="Submissions S."/>
        </authorList>
    </citation>
    <scope>NUCLEOTIDE SEQUENCE [LARGE SCALE GENOMIC DNA]</scope>
    <source>
        <strain evidence="3">8N4</strain>
    </source>
</reference>
<protein>
    <submittedName>
        <fullName evidence="2">Uncharacterized protein</fullName>
    </submittedName>
</protein>
<dbReference type="EMBL" id="FOGC01000001">
    <property type="protein sequence ID" value="SEQ10205.1"/>
    <property type="molecule type" value="Genomic_DNA"/>
</dbReference>